<keyword evidence="5" id="KW-1003">Cell membrane</keyword>
<name>A0A6M8HJ59_9PROT</name>
<evidence type="ECO:0000256" key="8">
    <source>
        <dbReference type="ARBA" id="ARBA00022927"/>
    </source>
</evidence>
<dbReference type="GO" id="GO:0005886">
    <property type="term" value="C:plasma membrane"/>
    <property type="evidence" value="ECO:0007669"/>
    <property type="project" value="UniProtKB-SubCell"/>
</dbReference>
<keyword evidence="9" id="KW-0472">Membrane</keyword>
<dbReference type="Pfam" id="PF02050">
    <property type="entry name" value="FliJ"/>
    <property type="match status" value="1"/>
</dbReference>
<comment type="subcellular location">
    <subcellularLocation>
        <location evidence="1">Cell membrane</location>
        <topology evidence="1">Peripheral membrane protein</topology>
        <orientation evidence="1">Cytoplasmic side</orientation>
    </subcellularLocation>
</comment>
<keyword evidence="12" id="KW-1185">Reference proteome</keyword>
<keyword evidence="6" id="KW-0145">Chemotaxis</keyword>
<dbReference type="RefSeq" id="WP_171837183.1">
    <property type="nucleotide sequence ID" value="NZ_CP053708.1"/>
</dbReference>
<keyword evidence="11" id="KW-0282">Flagellum</keyword>
<reference evidence="11 12" key="1">
    <citation type="journal article" date="2014" name="World J. Microbiol. Biotechnol.">
        <title>Biodiversity and physiological characteristics of Antarctic and Arctic lichens-associated bacteria.</title>
        <authorList>
            <person name="Lee Y.M."/>
            <person name="Kim E.H."/>
            <person name="Lee H.K."/>
            <person name="Hong S.G."/>
        </authorList>
    </citation>
    <scope>NUCLEOTIDE SEQUENCE [LARGE SCALE GENOMIC DNA]</scope>
    <source>
        <strain evidence="11 12">PAMC 26569</strain>
    </source>
</reference>
<dbReference type="InterPro" id="IPR012823">
    <property type="entry name" value="Flagell_FliJ"/>
</dbReference>
<keyword evidence="7" id="KW-1005">Bacterial flagellum biogenesis</keyword>
<gene>
    <name evidence="11" type="ORF">HN018_00395</name>
</gene>
<protein>
    <recommendedName>
        <fullName evidence="3">Flagellar FliJ protein</fullName>
    </recommendedName>
</protein>
<evidence type="ECO:0000256" key="10">
    <source>
        <dbReference type="ARBA" id="ARBA00023225"/>
    </source>
</evidence>
<dbReference type="GO" id="GO:0009288">
    <property type="term" value="C:bacterial-type flagellum"/>
    <property type="evidence" value="ECO:0007669"/>
    <property type="project" value="InterPro"/>
</dbReference>
<evidence type="ECO:0000256" key="3">
    <source>
        <dbReference type="ARBA" id="ARBA00020392"/>
    </source>
</evidence>
<keyword evidence="11" id="KW-0969">Cilium</keyword>
<evidence type="ECO:0000256" key="1">
    <source>
        <dbReference type="ARBA" id="ARBA00004413"/>
    </source>
</evidence>
<dbReference type="Gene3D" id="1.10.287.1700">
    <property type="match status" value="1"/>
</dbReference>
<keyword evidence="10" id="KW-1006">Bacterial flagellum protein export</keyword>
<comment type="similarity">
    <text evidence="2">Belongs to the FliJ family.</text>
</comment>
<evidence type="ECO:0000256" key="9">
    <source>
        <dbReference type="ARBA" id="ARBA00023136"/>
    </source>
</evidence>
<dbReference type="AlphaFoldDB" id="A0A6M8HJ59"/>
<dbReference type="GO" id="GO:0006935">
    <property type="term" value="P:chemotaxis"/>
    <property type="evidence" value="ECO:0007669"/>
    <property type="project" value="UniProtKB-KW"/>
</dbReference>
<dbReference type="InterPro" id="IPR053716">
    <property type="entry name" value="Flag_assembly_chemotaxis_eff"/>
</dbReference>
<evidence type="ECO:0000256" key="2">
    <source>
        <dbReference type="ARBA" id="ARBA00010004"/>
    </source>
</evidence>
<proteinExistence type="inferred from homology"/>
<keyword evidence="11" id="KW-0966">Cell projection</keyword>
<dbReference type="GO" id="GO:0044781">
    <property type="term" value="P:bacterial-type flagellum organization"/>
    <property type="evidence" value="ECO:0007669"/>
    <property type="project" value="UniProtKB-KW"/>
</dbReference>
<dbReference type="Proteomes" id="UP000500767">
    <property type="component" value="Chromosome"/>
</dbReference>
<keyword evidence="4" id="KW-0813">Transport</keyword>
<evidence type="ECO:0000256" key="5">
    <source>
        <dbReference type="ARBA" id="ARBA00022475"/>
    </source>
</evidence>
<evidence type="ECO:0000313" key="11">
    <source>
        <dbReference type="EMBL" id="QKE88718.1"/>
    </source>
</evidence>
<dbReference type="GO" id="GO:0071973">
    <property type="term" value="P:bacterial-type flagellum-dependent cell motility"/>
    <property type="evidence" value="ECO:0007669"/>
    <property type="project" value="InterPro"/>
</dbReference>
<organism evidence="11 12">
    <name type="scientific">Lichenicola cladoniae</name>
    <dbReference type="NCBI Taxonomy" id="1484109"/>
    <lineage>
        <taxon>Bacteria</taxon>
        <taxon>Pseudomonadati</taxon>
        <taxon>Pseudomonadota</taxon>
        <taxon>Alphaproteobacteria</taxon>
        <taxon>Acetobacterales</taxon>
        <taxon>Acetobacteraceae</taxon>
        <taxon>Lichenicola</taxon>
    </lineage>
</organism>
<keyword evidence="8" id="KW-0653">Protein transport</keyword>
<evidence type="ECO:0000313" key="12">
    <source>
        <dbReference type="Proteomes" id="UP000500767"/>
    </source>
</evidence>
<evidence type="ECO:0000256" key="4">
    <source>
        <dbReference type="ARBA" id="ARBA00022448"/>
    </source>
</evidence>
<sequence length="140" mass="15949">MKPDPLGTLLRVRQATLDDARKAVAEAYRVERQASDRTEQAGDVLANEMRLAMKLEGGDDAVETFARWLPLGRHAIRQAHQVQHDATTTLDHARAILNLARSGVRTVETLIDQRDQLIRQQFDRREQRLLDEAGARKHYS</sequence>
<accession>A0A6M8HJ59</accession>
<dbReference type="GO" id="GO:0015031">
    <property type="term" value="P:protein transport"/>
    <property type="evidence" value="ECO:0007669"/>
    <property type="project" value="UniProtKB-KW"/>
</dbReference>
<dbReference type="KEGG" id="lck:HN018_00395"/>
<evidence type="ECO:0000256" key="6">
    <source>
        <dbReference type="ARBA" id="ARBA00022500"/>
    </source>
</evidence>
<dbReference type="EMBL" id="CP053708">
    <property type="protein sequence ID" value="QKE88718.1"/>
    <property type="molecule type" value="Genomic_DNA"/>
</dbReference>
<evidence type="ECO:0000256" key="7">
    <source>
        <dbReference type="ARBA" id="ARBA00022795"/>
    </source>
</evidence>